<dbReference type="Pfam" id="PF00437">
    <property type="entry name" value="T2SSE"/>
    <property type="match status" value="1"/>
</dbReference>
<protein>
    <submittedName>
        <fullName evidence="3">Twitching mobility protein</fullName>
    </submittedName>
</protein>
<comment type="caution">
    <text evidence="3">The sequence shown here is derived from an EMBL/GenBank/DDBJ whole genome shotgun (WGS) entry which is preliminary data.</text>
</comment>
<reference evidence="3 4" key="1">
    <citation type="journal article" date="2019" name="Anaerobe">
        <title>Detection of Robinsoniella peoriensis in multiple bone samples of a trauma patient.</title>
        <authorList>
            <person name="Schrottner P."/>
            <person name="Hartwich K."/>
            <person name="Bunk B."/>
            <person name="Schober I."/>
            <person name="Helbig S."/>
            <person name="Rudolph W.W."/>
            <person name="Gunzer F."/>
        </authorList>
    </citation>
    <scope>NUCLEOTIDE SEQUENCE [LARGE SCALE GENOMIC DNA]</scope>
    <source>
        <strain evidence="3 4">DSM 106044</strain>
    </source>
</reference>
<gene>
    <name evidence="3" type="primary">pilT_1</name>
    <name evidence="3" type="ORF">DSM106044_01658</name>
</gene>
<dbReference type="SUPFAM" id="SSF52540">
    <property type="entry name" value="P-loop containing nucleoside triphosphate hydrolases"/>
    <property type="match status" value="1"/>
</dbReference>
<evidence type="ECO:0000256" key="1">
    <source>
        <dbReference type="ARBA" id="ARBA00006611"/>
    </source>
</evidence>
<name>A0A4V6HS35_9FIRM</name>
<dbReference type="InterPro" id="IPR050921">
    <property type="entry name" value="T4SS_GSP_E_ATPase"/>
</dbReference>
<dbReference type="PANTHER" id="PTHR30486">
    <property type="entry name" value="TWITCHING MOTILITY PROTEIN PILT"/>
    <property type="match status" value="1"/>
</dbReference>
<dbReference type="GO" id="GO:0005524">
    <property type="term" value="F:ATP binding"/>
    <property type="evidence" value="ECO:0007669"/>
    <property type="project" value="InterPro"/>
</dbReference>
<evidence type="ECO:0000313" key="4">
    <source>
        <dbReference type="Proteomes" id="UP000306509"/>
    </source>
</evidence>
<dbReference type="InterPro" id="IPR003593">
    <property type="entry name" value="AAA+_ATPase"/>
</dbReference>
<feature type="domain" description="AAA+ ATPase" evidence="2">
    <location>
        <begin position="130"/>
        <end position="255"/>
    </location>
</feature>
<accession>A0A4V6HS35</accession>
<dbReference type="InterPro" id="IPR006321">
    <property type="entry name" value="PilT/PilU"/>
</dbReference>
<dbReference type="EMBL" id="QGQD01000038">
    <property type="protein sequence ID" value="TLD01438.1"/>
    <property type="molecule type" value="Genomic_DNA"/>
</dbReference>
<dbReference type="AlphaFoldDB" id="A0A4V6HS35"/>
<dbReference type="SMART" id="SM00382">
    <property type="entry name" value="AAA"/>
    <property type="match status" value="1"/>
</dbReference>
<dbReference type="Gene3D" id="3.30.450.90">
    <property type="match status" value="1"/>
</dbReference>
<evidence type="ECO:0000259" key="2">
    <source>
        <dbReference type="SMART" id="SM00382"/>
    </source>
</evidence>
<dbReference type="CDD" id="cd01131">
    <property type="entry name" value="PilT"/>
    <property type="match status" value="1"/>
</dbReference>
<keyword evidence="4" id="KW-1185">Reference proteome</keyword>
<dbReference type="InterPro" id="IPR001482">
    <property type="entry name" value="T2SS/T4SS_dom"/>
</dbReference>
<dbReference type="Proteomes" id="UP000306509">
    <property type="component" value="Unassembled WGS sequence"/>
</dbReference>
<sequence length="360" mass="40290">MNNEIEKRQIIDILLETCRDWKVSDLHFTKGLPPIMRIHGSLEKMKEVGILNENQIRALADSMLVQVKKRYVFGQDVDFCYVSSDGNRNRVNIYTQYGSPGIAIRLLNDTIPTMDELNLPELFKKLAMYPRGLLLVTGPTGSGKSTTLASIINYINMNKQCHILTFEDPIEYKHEHKRSMVNQREVGRDVDTFAGALKSALREDPDVIQVGEMRDLETTSAAITAAETGHYVLSTLHTTGAASTLDRIIDQYPASQQDEVRILLAQVLRGVITQTLIPKADGTGRIAAFEILLCNDAVSNMIRENKCHQIASVLQTGQKAGMQSLDSHIAKLIQTNIITYDAGIERCVDKQMVNKYLVNK</sequence>
<dbReference type="Gene3D" id="3.40.50.300">
    <property type="entry name" value="P-loop containing nucleotide triphosphate hydrolases"/>
    <property type="match status" value="1"/>
</dbReference>
<dbReference type="InterPro" id="IPR027417">
    <property type="entry name" value="P-loop_NTPase"/>
</dbReference>
<dbReference type="NCBIfam" id="TIGR01420">
    <property type="entry name" value="pilT_fam"/>
    <property type="match status" value="1"/>
</dbReference>
<evidence type="ECO:0000313" key="3">
    <source>
        <dbReference type="EMBL" id="TLD01438.1"/>
    </source>
</evidence>
<dbReference type="STRING" id="180332.GCA_000797495_03365"/>
<dbReference type="RefSeq" id="WP_138002247.1">
    <property type="nucleotide sequence ID" value="NZ_QGQD01000038.1"/>
</dbReference>
<comment type="similarity">
    <text evidence="1">Belongs to the GSP E family.</text>
</comment>
<organism evidence="3 4">
    <name type="scientific">Robinsoniella peoriensis</name>
    <dbReference type="NCBI Taxonomy" id="180332"/>
    <lineage>
        <taxon>Bacteria</taxon>
        <taxon>Bacillati</taxon>
        <taxon>Bacillota</taxon>
        <taxon>Clostridia</taxon>
        <taxon>Lachnospirales</taxon>
        <taxon>Lachnospiraceae</taxon>
        <taxon>Robinsoniella</taxon>
    </lineage>
</organism>
<proteinExistence type="inferred from homology"/>
<dbReference type="GO" id="GO:0016887">
    <property type="term" value="F:ATP hydrolysis activity"/>
    <property type="evidence" value="ECO:0007669"/>
    <property type="project" value="InterPro"/>
</dbReference>